<evidence type="ECO:0000259" key="15">
    <source>
        <dbReference type="PROSITE" id="PS50102"/>
    </source>
</evidence>
<dbReference type="Gene3D" id="4.10.60.10">
    <property type="entry name" value="Zinc finger, CCHC-type"/>
    <property type="match status" value="2"/>
</dbReference>
<evidence type="ECO:0000256" key="8">
    <source>
        <dbReference type="ARBA" id="ARBA00022833"/>
    </source>
</evidence>
<keyword evidence="2" id="KW-0597">Phosphoprotein</keyword>
<dbReference type="GO" id="GO:0003729">
    <property type="term" value="F:mRNA binding"/>
    <property type="evidence" value="ECO:0007669"/>
    <property type="project" value="UniProtKB-ARBA"/>
</dbReference>
<dbReference type="Gene3D" id="3.30.70.330">
    <property type="match status" value="1"/>
</dbReference>
<feature type="domain" description="RRM" evidence="15">
    <location>
        <begin position="11"/>
        <end position="81"/>
    </location>
</feature>
<keyword evidence="10" id="KW-0539">Nucleus</keyword>
<evidence type="ECO:0000256" key="14">
    <source>
        <dbReference type="SAM" id="MobiDB-lite"/>
    </source>
</evidence>
<comment type="similarity">
    <text evidence="11">Belongs to the splicing factor SR family. RS2Z subfamily.</text>
</comment>
<dbReference type="GO" id="GO:0005681">
    <property type="term" value="C:spliceosomal complex"/>
    <property type="evidence" value="ECO:0007669"/>
    <property type="project" value="UniProtKB-KW"/>
</dbReference>
<evidence type="ECO:0000259" key="16">
    <source>
        <dbReference type="PROSITE" id="PS50158"/>
    </source>
</evidence>
<keyword evidence="13" id="KW-0694">RNA-binding</keyword>
<protein>
    <recommendedName>
        <fullName evidence="19">Serine/arginine-rich splicing factor RS2Z32</fullName>
    </recommendedName>
</protein>
<comment type="subcellular location">
    <subcellularLocation>
        <location evidence="1">Nucleus</location>
    </subcellularLocation>
</comment>
<dbReference type="GO" id="GO:0008270">
    <property type="term" value="F:zinc ion binding"/>
    <property type="evidence" value="ECO:0007669"/>
    <property type="project" value="UniProtKB-KW"/>
</dbReference>
<evidence type="ECO:0000256" key="3">
    <source>
        <dbReference type="ARBA" id="ARBA00022664"/>
    </source>
</evidence>
<organism evidence="17 18">
    <name type="scientific">Microthlaspi erraticum</name>
    <dbReference type="NCBI Taxonomy" id="1685480"/>
    <lineage>
        <taxon>Eukaryota</taxon>
        <taxon>Viridiplantae</taxon>
        <taxon>Streptophyta</taxon>
        <taxon>Embryophyta</taxon>
        <taxon>Tracheophyta</taxon>
        <taxon>Spermatophyta</taxon>
        <taxon>Magnoliopsida</taxon>
        <taxon>eudicotyledons</taxon>
        <taxon>Gunneridae</taxon>
        <taxon>Pentapetalae</taxon>
        <taxon>rosids</taxon>
        <taxon>malvids</taxon>
        <taxon>Brassicales</taxon>
        <taxon>Brassicaceae</taxon>
        <taxon>Coluteocarpeae</taxon>
        <taxon>Microthlaspi</taxon>
    </lineage>
</organism>
<feature type="domain" description="CCHC-type" evidence="16">
    <location>
        <begin position="123"/>
        <end position="139"/>
    </location>
</feature>
<keyword evidence="18" id="KW-1185">Reference proteome</keyword>
<evidence type="ECO:0000256" key="11">
    <source>
        <dbReference type="ARBA" id="ARBA00061281"/>
    </source>
</evidence>
<evidence type="ECO:0000256" key="10">
    <source>
        <dbReference type="ARBA" id="ARBA00023242"/>
    </source>
</evidence>
<dbReference type="OrthoDB" id="1099063at2759"/>
<dbReference type="GO" id="GO:0000398">
    <property type="term" value="P:mRNA splicing, via spliceosome"/>
    <property type="evidence" value="ECO:0007669"/>
    <property type="project" value="UniProtKB-ARBA"/>
</dbReference>
<dbReference type="InterPro" id="IPR001878">
    <property type="entry name" value="Znf_CCHC"/>
</dbReference>
<keyword evidence="5" id="KW-0747">Spliceosome</keyword>
<dbReference type="EMBL" id="CACVBM020001298">
    <property type="protein sequence ID" value="CAA7044409.1"/>
    <property type="molecule type" value="Genomic_DNA"/>
</dbReference>
<evidence type="ECO:0000256" key="9">
    <source>
        <dbReference type="ARBA" id="ARBA00023187"/>
    </source>
</evidence>
<dbReference type="PANTHER" id="PTHR48038:SF1">
    <property type="entry name" value="RIBONUCLEOPROTEIN RB97D"/>
    <property type="match status" value="1"/>
</dbReference>
<dbReference type="InterPro" id="IPR000504">
    <property type="entry name" value="RRM_dom"/>
</dbReference>
<dbReference type="InterPro" id="IPR012677">
    <property type="entry name" value="Nucleotide-bd_a/b_plait_sf"/>
</dbReference>
<evidence type="ECO:0000313" key="17">
    <source>
        <dbReference type="EMBL" id="CAA7044409.1"/>
    </source>
</evidence>
<evidence type="ECO:0000256" key="7">
    <source>
        <dbReference type="ARBA" id="ARBA00022771"/>
    </source>
</evidence>
<dbReference type="InterPro" id="IPR035979">
    <property type="entry name" value="RBD_domain_sf"/>
</dbReference>
<dbReference type="SUPFAM" id="SSF57756">
    <property type="entry name" value="Retrovirus zinc finger-like domains"/>
    <property type="match status" value="1"/>
</dbReference>
<dbReference type="PANTHER" id="PTHR48038">
    <property type="entry name" value="RIBONUCLEOPROTEIN RB97D"/>
    <property type="match status" value="1"/>
</dbReference>
<evidence type="ECO:0000256" key="6">
    <source>
        <dbReference type="ARBA" id="ARBA00022737"/>
    </source>
</evidence>
<evidence type="ECO:0008006" key="19">
    <source>
        <dbReference type="Google" id="ProtNLM"/>
    </source>
</evidence>
<evidence type="ECO:0000256" key="1">
    <source>
        <dbReference type="ARBA" id="ARBA00004123"/>
    </source>
</evidence>
<keyword evidence="4" id="KW-0479">Metal-binding</keyword>
<feature type="compositionally biased region" description="Basic residues" evidence="14">
    <location>
        <begin position="155"/>
        <end position="188"/>
    </location>
</feature>
<reference evidence="17" key="1">
    <citation type="submission" date="2020-01" db="EMBL/GenBank/DDBJ databases">
        <authorList>
            <person name="Mishra B."/>
        </authorList>
    </citation>
    <scope>NUCLEOTIDE SEQUENCE [LARGE SCALE GENOMIC DNA]</scope>
</reference>
<evidence type="ECO:0000256" key="4">
    <source>
        <dbReference type="ARBA" id="ARBA00022723"/>
    </source>
</evidence>
<accession>A0A6D2K974</accession>
<keyword evidence="8" id="KW-0862">Zinc</keyword>
<evidence type="ECO:0000256" key="12">
    <source>
        <dbReference type="PROSITE-ProRule" id="PRU00047"/>
    </source>
</evidence>
<feature type="compositionally biased region" description="Basic and acidic residues" evidence="14">
    <location>
        <begin position="225"/>
        <end position="241"/>
    </location>
</feature>
<dbReference type="AlphaFoldDB" id="A0A6D2K974"/>
<evidence type="ECO:0000256" key="2">
    <source>
        <dbReference type="ARBA" id="ARBA00022553"/>
    </source>
</evidence>
<evidence type="ECO:0000313" key="18">
    <source>
        <dbReference type="Proteomes" id="UP000467841"/>
    </source>
</evidence>
<dbReference type="Pfam" id="PF00098">
    <property type="entry name" value="zf-CCHC"/>
    <property type="match status" value="2"/>
</dbReference>
<proteinExistence type="inferred from homology"/>
<dbReference type="PROSITE" id="PS50102">
    <property type="entry name" value="RRM"/>
    <property type="match status" value="1"/>
</dbReference>
<dbReference type="SMART" id="SM00343">
    <property type="entry name" value="ZnF_C2HC"/>
    <property type="match status" value="2"/>
</dbReference>
<comment type="caution">
    <text evidence="17">The sequence shown here is derived from an EMBL/GenBank/DDBJ whole genome shotgun (WGS) entry which is preliminary data.</text>
</comment>
<keyword evidence="7 12" id="KW-0863">Zinc-finger</keyword>
<evidence type="ECO:0000256" key="5">
    <source>
        <dbReference type="ARBA" id="ARBA00022728"/>
    </source>
</evidence>
<evidence type="ECO:0000256" key="13">
    <source>
        <dbReference type="PROSITE-ProRule" id="PRU00176"/>
    </source>
</evidence>
<feature type="domain" description="CCHC-type" evidence="16">
    <location>
        <begin position="101"/>
        <end position="117"/>
    </location>
</feature>
<dbReference type="Pfam" id="PF00076">
    <property type="entry name" value="RRM_1"/>
    <property type="match status" value="1"/>
</dbReference>
<feature type="compositionally biased region" description="Basic and acidic residues" evidence="14">
    <location>
        <begin position="194"/>
        <end position="209"/>
    </location>
</feature>
<keyword evidence="6" id="KW-0677">Repeat</keyword>
<dbReference type="Proteomes" id="UP000467841">
    <property type="component" value="Unassembled WGS sequence"/>
</dbReference>
<dbReference type="SUPFAM" id="SSF54928">
    <property type="entry name" value="RNA-binding domain, RBD"/>
    <property type="match status" value="1"/>
</dbReference>
<feature type="compositionally biased region" description="Basic and acidic residues" evidence="14">
    <location>
        <begin position="260"/>
        <end position="286"/>
    </location>
</feature>
<dbReference type="InterPro" id="IPR036875">
    <property type="entry name" value="Znf_CCHC_sf"/>
</dbReference>
<sequence>MPRYDDRYSSSRLYVGHLSSRTRERDLERLFSKYGRIRDVDMKRDYAFIDFSDPRDADDARYRLDGRDFDGSRIVVEFAKGTPRGSREFTSSRGPPPGSGRCFNCGLDGHWARDCTSGDWKNKCYRCGDRGHIERNCKNSPKKLSRDESYSRSPVRSRSRSPRRRRRSPSRSRSRSRSRSYSRGRSYSRSRSPVRKEKDRSPEAGRSRSPEPMVDNSPLTKDRKRSLSPEEGSPMREKYSPKENAPSPRGNDDDGIDQSRSPRDDRSPRVGHSPREDRSPAEDDDQ</sequence>
<keyword evidence="3" id="KW-0507">mRNA processing</keyword>
<name>A0A6D2K974_9BRAS</name>
<keyword evidence="9" id="KW-0508">mRNA splicing</keyword>
<dbReference type="PROSITE" id="PS50158">
    <property type="entry name" value="ZF_CCHC"/>
    <property type="match status" value="2"/>
</dbReference>
<gene>
    <name evidence="17" type="ORF">MERR_LOCUS31644</name>
</gene>
<dbReference type="FunFam" id="4.10.60.10:FF:000003">
    <property type="entry name" value="serine/arginine-rich splicing factor RS2Z32-like isoform X1"/>
    <property type="match status" value="1"/>
</dbReference>
<dbReference type="FunFam" id="3.30.70.330:FF:000272">
    <property type="entry name" value="Serine/arginine-rich splicing factor RS2Z32"/>
    <property type="match status" value="1"/>
</dbReference>
<dbReference type="SMART" id="SM00360">
    <property type="entry name" value="RRM"/>
    <property type="match status" value="1"/>
</dbReference>
<feature type="region of interest" description="Disordered" evidence="14">
    <location>
        <begin position="135"/>
        <end position="286"/>
    </location>
</feature>